<organism evidence="1 2">
    <name type="scientific">Ascobolus immersus RN42</name>
    <dbReference type="NCBI Taxonomy" id="1160509"/>
    <lineage>
        <taxon>Eukaryota</taxon>
        <taxon>Fungi</taxon>
        <taxon>Dikarya</taxon>
        <taxon>Ascomycota</taxon>
        <taxon>Pezizomycotina</taxon>
        <taxon>Pezizomycetes</taxon>
        <taxon>Pezizales</taxon>
        <taxon>Ascobolaceae</taxon>
        <taxon>Ascobolus</taxon>
    </lineage>
</organism>
<dbReference type="OrthoDB" id="2335338at2759"/>
<keyword evidence="2" id="KW-1185">Reference proteome</keyword>
<dbReference type="Proteomes" id="UP000275078">
    <property type="component" value="Unassembled WGS sequence"/>
</dbReference>
<sequence length="559" mass="62879">MRAASRKLEKSLKGEPIGLGRIAPVEEFNELPSVKVFNKAYAMQNPDWPPLGTAARRLLDAENEFRQGMNYLSEFRKMPGGAIMGRMQTLETLTSALIVDTRVARFEQEYIEKLQLCFSYEQAARNSVGHQLKPKEIIDEYAARLIKPKPPRMGASPGAKPWDLVRPALQVTIRSWVMQALFKYAMDPKTHGVNEFKNTCETLELARARWADVPAATRGHTLELTFLRQVKVLLGEALLLRYVNNESTLSRKEKHDILDEIISVANWILETKRKEPYPPASEKARSIGSYWNTYYQHYATPVARAYSLLGFAHLQLASLHPITITVDGPIEDADASIDPVAPTIHNTKHSTYAAIFYARSAAWHAADEPERLNALWYAIAAMIQRGGYFFSDFEILKDMAIKGTTYVSEFYGANCVPEQHLGKHLSRKHLGPTAAGEAGACMPLAAMKEANVNPANVEKYKEALWKYTEMVMEGHKEEWEGLLSLTAVIMNEWKLRTEPSTPGGEVEDMEKVGFLDVYKDIEDTLMEEWQAEVGQWVKGGEHRQEVMLGPGYSGEGIVG</sequence>
<protein>
    <submittedName>
        <fullName evidence="1">Uncharacterized protein</fullName>
    </submittedName>
</protein>
<reference evidence="1 2" key="1">
    <citation type="journal article" date="2018" name="Nat. Ecol. Evol.">
        <title>Pezizomycetes genomes reveal the molecular basis of ectomycorrhizal truffle lifestyle.</title>
        <authorList>
            <person name="Murat C."/>
            <person name="Payen T."/>
            <person name="Noel B."/>
            <person name="Kuo A."/>
            <person name="Morin E."/>
            <person name="Chen J."/>
            <person name="Kohler A."/>
            <person name="Krizsan K."/>
            <person name="Balestrini R."/>
            <person name="Da Silva C."/>
            <person name="Montanini B."/>
            <person name="Hainaut M."/>
            <person name="Levati E."/>
            <person name="Barry K.W."/>
            <person name="Belfiori B."/>
            <person name="Cichocki N."/>
            <person name="Clum A."/>
            <person name="Dockter R.B."/>
            <person name="Fauchery L."/>
            <person name="Guy J."/>
            <person name="Iotti M."/>
            <person name="Le Tacon F."/>
            <person name="Lindquist E.A."/>
            <person name="Lipzen A."/>
            <person name="Malagnac F."/>
            <person name="Mello A."/>
            <person name="Molinier V."/>
            <person name="Miyauchi S."/>
            <person name="Poulain J."/>
            <person name="Riccioni C."/>
            <person name="Rubini A."/>
            <person name="Sitrit Y."/>
            <person name="Splivallo R."/>
            <person name="Traeger S."/>
            <person name="Wang M."/>
            <person name="Zifcakova L."/>
            <person name="Wipf D."/>
            <person name="Zambonelli A."/>
            <person name="Paolocci F."/>
            <person name="Nowrousian M."/>
            <person name="Ottonello S."/>
            <person name="Baldrian P."/>
            <person name="Spatafora J.W."/>
            <person name="Henrissat B."/>
            <person name="Nagy L.G."/>
            <person name="Aury J.M."/>
            <person name="Wincker P."/>
            <person name="Grigoriev I.V."/>
            <person name="Bonfante P."/>
            <person name="Martin F.M."/>
        </authorList>
    </citation>
    <scope>NUCLEOTIDE SEQUENCE [LARGE SCALE GENOMIC DNA]</scope>
    <source>
        <strain evidence="1 2">RN42</strain>
    </source>
</reference>
<proteinExistence type="predicted"/>
<evidence type="ECO:0000313" key="2">
    <source>
        <dbReference type="Proteomes" id="UP000275078"/>
    </source>
</evidence>
<dbReference type="EMBL" id="ML119780">
    <property type="protein sequence ID" value="RPA74776.1"/>
    <property type="molecule type" value="Genomic_DNA"/>
</dbReference>
<gene>
    <name evidence="1" type="ORF">BJ508DRAFT_29793</name>
</gene>
<dbReference type="STRING" id="1160509.A0A3N4HP91"/>
<name>A0A3N4HP91_ASCIM</name>
<dbReference type="AlphaFoldDB" id="A0A3N4HP91"/>
<accession>A0A3N4HP91</accession>
<evidence type="ECO:0000313" key="1">
    <source>
        <dbReference type="EMBL" id="RPA74776.1"/>
    </source>
</evidence>